<dbReference type="EMBL" id="MK318969">
    <property type="protein sequence ID" value="QCL09371.1"/>
    <property type="molecule type" value="Genomic_DNA"/>
</dbReference>
<evidence type="ECO:0000313" key="3">
    <source>
        <dbReference type="EMBL" id="QCL09541.1"/>
    </source>
</evidence>
<dbReference type="EMBL" id="MK318971">
    <property type="protein sequence ID" value="QCL09541.1"/>
    <property type="molecule type" value="Genomic_DNA"/>
</dbReference>
<keyword evidence="2" id="KW-0614">Plasmid</keyword>
<evidence type="ECO:0000313" key="4">
    <source>
        <dbReference type="EMBL" id="QCL09793.1"/>
    </source>
</evidence>
<sequence>MLVIRVLFQGHGNRKPLAKMASLLDNDVFYGENHRSSCG</sequence>
<dbReference type="AlphaFoldDB" id="A0A7S5DRC9"/>
<gene>
    <name evidence="1" type="ORF">pC5.7b_290</name>
    <name evidence="2" type="ORF">pC5.7c_504</name>
    <name evidence="3" type="ORF">pC5.8a_49</name>
    <name evidence="4" type="ORF">pC5.8b_303</name>
</gene>
<reference evidence="2" key="1">
    <citation type="submission" date="2018-12" db="EMBL/GenBank/DDBJ databases">
        <title>Three Rhizobium rhizogenes strains isolated from the same crown gall tumor carry diverse plasmids.</title>
        <authorList>
            <person name="Pulawska J."/>
            <person name="Kuzmanovic N."/>
        </authorList>
    </citation>
    <scope>NUCLEOTIDE SEQUENCE</scope>
    <source>
        <strain evidence="2">C5.7</strain>
        <strain evidence="3">Colt5.8</strain>
        <plasmid evidence="1">pC5.7b</plasmid>
        <plasmid evidence="2">pC5.7c</plasmid>
        <plasmid evidence="3">pColt5.8a</plasmid>
        <plasmid evidence="4">pColt5.8b</plasmid>
    </source>
</reference>
<accession>A0A7S5DRC9</accession>
<evidence type="ECO:0000313" key="2">
    <source>
        <dbReference type="EMBL" id="QCL09371.1"/>
    </source>
</evidence>
<geneLocation type="plasmid" evidence="4">
    <name>pColt5.8b</name>
</geneLocation>
<dbReference type="EMBL" id="MK318972">
    <property type="protein sequence ID" value="QCL09793.1"/>
    <property type="molecule type" value="Genomic_DNA"/>
</dbReference>
<geneLocation type="plasmid" evidence="3">
    <name>pColt5.8a</name>
</geneLocation>
<geneLocation type="plasmid" evidence="1">
    <name>pC5.7b</name>
</geneLocation>
<proteinExistence type="predicted"/>
<geneLocation type="plasmid" evidence="2">
    <name>pC5.7c</name>
</geneLocation>
<protein>
    <submittedName>
        <fullName evidence="2">Uncharacterized protein</fullName>
    </submittedName>
</protein>
<dbReference type="EMBL" id="MK318968">
    <property type="protein sequence ID" value="QCL09157.1"/>
    <property type="molecule type" value="Genomic_DNA"/>
</dbReference>
<evidence type="ECO:0000313" key="1">
    <source>
        <dbReference type="EMBL" id="QCL09157.1"/>
    </source>
</evidence>
<name>A0A7S5DRC9_RHIRH</name>
<organism evidence="2">
    <name type="scientific">Rhizobium rhizogenes</name>
    <name type="common">Agrobacterium rhizogenes</name>
    <dbReference type="NCBI Taxonomy" id="359"/>
    <lineage>
        <taxon>Bacteria</taxon>
        <taxon>Pseudomonadati</taxon>
        <taxon>Pseudomonadota</taxon>
        <taxon>Alphaproteobacteria</taxon>
        <taxon>Hyphomicrobiales</taxon>
        <taxon>Rhizobiaceae</taxon>
        <taxon>Rhizobium/Agrobacterium group</taxon>
        <taxon>Rhizobium</taxon>
    </lineage>
</organism>